<sequence length="168" mass="18078">MRTGDSMSELVMVLGGAAAVFLLWSLVRPRVDPAGDLYALAVSDFGAAAGNGIQAADLHHWQALGRFDFAITDTERHQAVLHAALAELGPLCMATLHAPVEVGGRVEVRVGNHRVGFLFDGDASRFQRRLAYESRAGQTSQCGARIVTAVEGSRKTVSILLDLKPFRH</sequence>
<evidence type="ECO:0000313" key="1">
    <source>
        <dbReference type="EMBL" id="RCW72657.1"/>
    </source>
</evidence>
<proteinExistence type="predicted"/>
<accession>A0A368Y1J0</accession>
<organism evidence="1 2">
    <name type="scientific">Pseudorhodoferax soli</name>
    <dbReference type="NCBI Taxonomy" id="545864"/>
    <lineage>
        <taxon>Bacteria</taxon>
        <taxon>Pseudomonadati</taxon>
        <taxon>Pseudomonadota</taxon>
        <taxon>Betaproteobacteria</taxon>
        <taxon>Burkholderiales</taxon>
        <taxon>Comamonadaceae</taxon>
    </lineage>
</organism>
<comment type="caution">
    <text evidence="1">The sequence shown here is derived from an EMBL/GenBank/DDBJ whole genome shotgun (WGS) entry which is preliminary data.</text>
</comment>
<dbReference type="EMBL" id="QPJK01000003">
    <property type="protein sequence ID" value="RCW72657.1"/>
    <property type="molecule type" value="Genomic_DNA"/>
</dbReference>
<keyword evidence="2" id="KW-1185">Reference proteome</keyword>
<protein>
    <submittedName>
        <fullName evidence="1">Uncharacterized protein</fullName>
    </submittedName>
</protein>
<dbReference type="Proteomes" id="UP000252884">
    <property type="component" value="Unassembled WGS sequence"/>
</dbReference>
<dbReference type="AlphaFoldDB" id="A0A368Y1J0"/>
<reference evidence="1 2" key="1">
    <citation type="submission" date="2018-07" db="EMBL/GenBank/DDBJ databases">
        <title>Genomic Encyclopedia of Type Strains, Phase IV (KMG-IV): sequencing the most valuable type-strain genomes for metagenomic binning, comparative biology and taxonomic classification.</title>
        <authorList>
            <person name="Goeker M."/>
        </authorList>
    </citation>
    <scope>NUCLEOTIDE SEQUENCE [LARGE SCALE GENOMIC DNA]</scope>
    <source>
        <strain evidence="1 2">DSM 21634</strain>
    </source>
</reference>
<evidence type="ECO:0000313" key="2">
    <source>
        <dbReference type="Proteomes" id="UP000252884"/>
    </source>
</evidence>
<gene>
    <name evidence="1" type="ORF">DES41_103263</name>
</gene>
<name>A0A368Y1J0_9BURK</name>